<dbReference type="GeneID" id="28853557"/>
<evidence type="ECO:0000313" key="1">
    <source>
        <dbReference type="EMBL" id="OAQ57883.1"/>
    </source>
</evidence>
<name>A0A179EYH3_METCM</name>
<proteinExistence type="predicted"/>
<dbReference type="STRING" id="1380566.A0A179EYH3"/>
<reference evidence="1 2" key="1">
    <citation type="journal article" date="2016" name="PLoS Pathog.">
        <title>Biosynthesis of antibiotic leucinostatins in bio-control fungus Purpureocillium lilacinum and their inhibition on phytophthora revealed by genome mining.</title>
        <authorList>
            <person name="Wang G."/>
            <person name="Liu Z."/>
            <person name="Lin R."/>
            <person name="Li E."/>
            <person name="Mao Z."/>
            <person name="Ling J."/>
            <person name="Yang Y."/>
            <person name="Yin W.B."/>
            <person name="Xie B."/>
        </authorList>
    </citation>
    <scope>NUCLEOTIDE SEQUENCE [LARGE SCALE GENOMIC DNA]</scope>
    <source>
        <strain evidence="1">170</strain>
    </source>
</reference>
<dbReference type="EMBL" id="LSBJ02000015">
    <property type="protein sequence ID" value="OAQ57883.1"/>
    <property type="molecule type" value="Genomic_DNA"/>
</dbReference>
<sequence length="138" mass="16477">MAILRTITETGQNLKGEPHVGRRFSEWQLNNKYILSGYCYRSRTIWRPSPACWFCTTRLAMCIPVWPRISPPPTICRNCFFQYLSEPQFLNVSSLNYAMFGIRAEICLVLRTLYHLIHSRSHRMQQFWRRMDLLDILM</sequence>
<comment type="caution">
    <text evidence="1">The sequence shown here is derived from an EMBL/GenBank/DDBJ whole genome shotgun (WGS) entry which is preliminary data.</text>
</comment>
<dbReference type="RefSeq" id="XP_018136139.1">
    <property type="nucleotide sequence ID" value="XM_018289563.1"/>
</dbReference>
<gene>
    <name evidence="1" type="ORF">VFPPC_11344</name>
</gene>
<keyword evidence="2" id="KW-1185">Reference proteome</keyword>
<evidence type="ECO:0000313" key="2">
    <source>
        <dbReference type="Proteomes" id="UP000078397"/>
    </source>
</evidence>
<dbReference type="OrthoDB" id="529367at2759"/>
<organism evidence="1 2">
    <name type="scientific">Pochonia chlamydosporia 170</name>
    <dbReference type="NCBI Taxonomy" id="1380566"/>
    <lineage>
        <taxon>Eukaryota</taxon>
        <taxon>Fungi</taxon>
        <taxon>Dikarya</taxon>
        <taxon>Ascomycota</taxon>
        <taxon>Pezizomycotina</taxon>
        <taxon>Sordariomycetes</taxon>
        <taxon>Hypocreomycetidae</taxon>
        <taxon>Hypocreales</taxon>
        <taxon>Clavicipitaceae</taxon>
        <taxon>Pochonia</taxon>
    </lineage>
</organism>
<dbReference type="AlphaFoldDB" id="A0A179EYH3"/>
<dbReference type="KEGG" id="pchm:VFPPC_11344"/>
<accession>A0A179EYH3</accession>
<protein>
    <submittedName>
        <fullName evidence="1">Hemolysin-III related domain-containing protein</fullName>
    </submittedName>
</protein>
<dbReference type="Proteomes" id="UP000078397">
    <property type="component" value="Unassembled WGS sequence"/>
</dbReference>